<keyword evidence="2" id="KW-1185">Reference proteome</keyword>
<evidence type="ECO:0000313" key="2">
    <source>
        <dbReference type="Proteomes" id="UP001732700"/>
    </source>
</evidence>
<dbReference type="Proteomes" id="UP001732700">
    <property type="component" value="Unassembled WGS sequence"/>
</dbReference>
<organism evidence="1 2">
    <name type="scientific">Avena sativa</name>
    <name type="common">Oat</name>
    <dbReference type="NCBI Taxonomy" id="4498"/>
    <lineage>
        <taxon>Eukaryota</taxon>
        <taxon>Viridiplantae</taxon>
        <taxon>Streptophyta</taxon>
        <taxon>Embryophyta</taxon>
        <taxon>Tracheophyta</taxon>
        <taxon>Spermatophyta</taxon>
        <taxon>Magnoliopsida</taxon>
        <taxon>Liliopsida</taxon>
        <taxon>Poales</taxon>
        <taxon>Poaceae</taxon>
        <taxon>BOP clade</taxon>
        <taxon>Pooideae</taxon>
        <taxon>Poodae</taxon>
        <taxon>Poeae</taxon>
        <taxon>Poeae Chloroplast Group 1 (Aveneae type)</taxon>
        <taxon>Aveninae</taxon>
        <taxon>Avena</taxon>
    </lineage>
</organism>
<sequence length="191" mass="22065">MSCFRIPISICEKIQRPISNFWWGVKDGRRKLHWKSWSWLSAPKNLGGMGFREMTLFNQAMLGKQCWRLLTDPNSLCARVLKGRYFPQGDFWTANCPRSASYTWRSIMHGKELLQKGVLWRIGDGKRVSICRDNWIPELTPRTVLTTVSVPDNQPVSSLVTADGQAWNEDAIRRLFKEDIADKILKIHSKA</sequence>
<protein>
    <submittedName>
        <fullName evidence="1">Uncharacterized protein</fullName>
    </submittedName>
</protein>
<accession>A0ACD6AVX6</accession>
<reference evidence="1" key="1">
    <citation type="submission" date="2025-09" db="UniProtKB">
        <authorList>
            <consortium name="EnsemblPlants"/>
        </authorList>
    </citation>
    <scope>IDENTIFICATION</scope>
</reference>
<proteinExistence type="predicted"/>
<name>A0ACD6AVX6_AVESA</name>
<evidence type="ECO:0000313" key="1">
    <source>
        <dbReference type="EnsemblPlants" id="AVESA.00010b.r2.UnG1483130.1.CDS"/>
    </source>
</evidence>
<dbReference type="EnsemblPlants" id="AVESA.00010b.r2.UnG1483130.1">
    <property type="protein sequence ID" value="AVESA.00010b.r2.UnG1483130.1.CDS"/>
    <property type="gene ID" value="AVESA.00010b.r2.UnG1483130"/>
</dbReference>